<gene>
    <name evidence="2" type="ORF">CALMAC_LOCUS4147</name>
</gene>
<reference evidence="2 3" key="1">
    <citation type="submission" date="2019-01" db="EMBL/GenBank/DDBJ databases">
        <authorList>
            <person name="Sayadi A."/>
        </authorList>
    </citation>
    <scope>NUCLEOTIDE SEQUENCE [LARGE SCALE GENOMIC DNA]</scope>
</reference>
<organism evidence="2 3">
    <name type="scientific">Callosobruchus maculatus</name>
    <name type="common">Southern cowpea weevil</name>
    <name type="synonym">Pulse bruchid</name>
    <dbReference type="NCBI Taxonomy" id="64391"/>
    <lineage>
        <taxon>Eukaryota</taxon>
        <taxon>Metazoa</taxon>
        <taxon>Ecdysozoa</taxon>
        <taxon>Arthropoda</taxon>
        <taxon>Hexapoda</taxon>
        <taxon>Insecta</taxon>
        <taxon>Pterygota</taxon>
        <taxon>Neoptera</taxon>
        <taxon>Endopterygota</taxon>
        <taxon>Coleoptera</taxon>
        <taxon>Polyphaga</taxon>
        <taxon>Cucujiformia</taxon>
        <taxon>Chrysomeloidea</taxon>
        <taxon>Chrysomelidae</taxon>
        <taxon>Bruchinae</taxon>
        <taxon>Bruchini</taxon>
        <taxon>Callosobruchus</taxon>
    </lineage>
</organism>
<protein>
    <submittedName>
        <fullName evidence="2">Uncharacterized protein</fullName>
    </submittedName>
</protein>
<keyword evidence="3" id="KW-1185">Reference proteome</keyword>
<evidence type="ECO:0000313" key="2">
    <source>
        <dbReference type="EMBL" id="VEN39724.1"/>
    </source>
</evidence>
<keyword evidence="1" id="KW-0472">Membrane</keyword>
<feature type="transmembrane region" description="Helical" evidence="1">
    <location>
        <begin position="12"/>
        <end position="31"/>
    </location>
</feature>
<sequence>MCGLWVGDIRHIFFFCICYLLCCSFKCLYMVSTQTLKKVEIWCSFKTQNSI</sequence>
<keyword evidence="1" id="KW-0812">Transmembrane</keyword>
<dbReference type="EMBL" id="CAACVG010005881">
    <property type="protein sequence ID" value="VEN39724.1"/>
    <property type="molecule type" value="Genomic_DNA"/>
</dbReference>
<accession>A0A653BVS0</accession>
<name>A0A653BVS0_CALMS</name>
<keyword evidence="1" id="KW-1133">Transmembrane helix</keyword>
<dbReference type="AlphaFoldDB" id="A0A653BVS0"/>
<dbReference type="Proteomes" id="UP000410492">
    <property type="component" value="Unassembled WGS sequence"/>
</dbReference>
<evidence type="ECO:0000256" key="1">
    <source>
        <dbReference type="SAM" id="Phobius"/>
    </source>
</evidence>
<evidence type="ECO:0000313" key="3">
    <source>
        <dbReference type="Proteomes" id="UP000410492"/>
    </source>
</evidence>
<dbReference type="OrthoDB" id="79090at2759"/>
<proteinExistence type="predicted"/>